<gene>
    <name evidence="3" type="primary">Hypp9210</name>
    <name evidence="3" type="ORF">BLAG_LOCUS12258</name>
</gene>
<evidence type="ECO:0000256" key="1">
    <source>
        <dbReference type="SAM" id="MobiDB-lite"/>
    </source>
</evidence>
<dbReference type="Proteomes" id="UP000838412">
    <property type="component" value="Chromosome 19"/>
</dbReference>
<dbReference type="EMBL" id="OV696704">
    <property type="protein sequence ID" value="CAH1252072.1"/>
    <property type="molecule type" value="Genomic_DNA"/>
</dbReference>
<reference evidence="3" key="1">
    <citation type="submission" date="2022-01" db="EMBL/GenBank/DDBJ databases">
        <authorList>
            <person name="Braso-Vives M."/>
        </authorList>
    </citation>
    <scope>NUCLEOTIDE SEQUENCE</scope>
</reference>
<feature type="chain" id="PRO_5035437509" evidence="2">
    <location>
        <begin position="23"/>
        <end position="268"/>
    </location>
</feature>
<feature type="compositionally biased region" description="Basic and acidic residues" evidence="1">
    <location>
        <begin position="125"/>
        <end position="146"/>
    </location>
</feature>
<evidence type="ECO:0000256" key="2">
    <source>
        <dbReference type="SAM" id="SignalP"/>
    </source>
</evidence>
<dbReference type="AlphaFoldDB" id="A0A8J9ZCK8"/>
<feature type="compositionally biased region" description="Basic and acidic residues" evidence="1">
    <location>
        <begin position="217"/>
        <end position="227"/>
    </location>
</feature>
<organism evidence="3 4">
    <name type="scientific">Branchiostoma lanceolatum</name>
    <name type="common">Common lancelet</name>
    <name type="synonym">Amphioxus lanceolatum</name>
    <dbReference type="NCBI Taxonomy" id="7740"/>
    <lineage>
        <taxon>Eukaryota</taxon>
        <taxon>Metazoa</taxon>
        <taxon>Chordata</taxon>
        <taxon>Cephalochordata</taxon>
        <taxon>Leptocardii</taxon>
        <taxon>Amphioxiformes</taxon>
        <taxon>Branchiostomatidae</taxon>
        <taxon>Branchiostoma</taxon>
    </lineage>
</organism>
<feature type="compositionally biased region" description="Polar residues" evidence="1">
    <location>
        <begin position="72"/>
        <end position="84"/>
    </location>
</feature>
<dbReference type="OrthoDB" id="10032690at2759"/>
<keyword evidence="2" id="KW-0732">Signal</keyword>
<protein>
    <submittedName>
        <fullName evidence="3">Hypp9210 protein</fullName>
    </submittedName>
</protein>
<feature type="compositionally biased region" description="Acidic residues" evidence="1">
    <location>
        <begin position="247"/>
        <end position="256"/>
    </location>
</feature>
<evidence type="ECO:0000313" key="3">
    <source>
        <dbReference type="EMBL" id="CAH1252072.1"/>
    </source>
</evidence>
<proteinExistence type="predicted"/>
<feature type="region of interest" description="Disordered" evidence="1">
    <location>
        <begin position="207"/>
        <end position="268"/>
    </location>
</feature>
<sequence>MKWLVLALVLTAFISQQSSTAGSVVTRRPTRSVPCLVDADCLVFQTCSWDVTGPTGICLARKKLIRRAALNQKPTNSRSLQRATATPPVKSKTASKRFKHDTSAYQPETFPTIDNHGIAPSSGPTEEHSSEGRDDWRSHVTTFREDSTDEEIVLDNSKDVNYSATAGGRFHGVSDENREDAGNHQTGGQNVEHIKQQIANLRGLLDSPRKASQSDGVHVEQHHKERLPNIPTGNPVVYDPILKEPTGVEDDVDELDVGSPRGDKKDYF</sequence>
<name>A0A8J9ZCK8_BRALA</name>
<accession>A0A8J9ZCK8</accession>
<feature type="region of interest" description="Disordered" evidence="1">
    <location>
        <begin position="70"/>
        <end position="148"/>
    </location>
</feature>
<feature type="signal peptide" evidence="2">
    <location>
        <begin position="1"/>
        <end position="22"/>
    </location>
</feature>
<keyword evidence="4" id="KW-1185">Reference proteome</keyword>
<evidence type="ECO:0000313" key="4">
    <source>
        <dbReference type="Proteomes" id="UP000838412"/>
    </source>
</evidence>